<sequence length="372" mass="40872">MAVLSTPEDVDSWNYSVSPSFLLRHPGGSSTVHLSAMEPRPPIRDVADFKDWSYIAQASAHYKILPALRDPLFEELKRIRPLFKGETTFVKGHVAVSMAQLVQCLQAVGCTSVRVQAFGLKAPLSLLTSNLEPADPTHPSRSLNQWDIGINIPDADILLVASTKPVAKSKLMSYPMLTPLGEDYGSVQLIVHWHKQQVTMKIYPRLVHTIKAAINIGKHKVETVRNVRTRLGQLNTLVEVYKKAQPADLGGLRIEATVQAPTLGEAVEWTRASPLLVLNTWVKPSTEIFQAYGIQIKRITKSQLVENAKMMLAAAHACDLSRGRDGGSVNQADQQAVTDVSAALGWSPGHGKPTSHTKPNPWWIQKQAGNPD</sequence>
<dbReference type="InParanoid" id="A0A316W743"/>
<keyword evidence="3" id="KW-1185">Reference proteome</keyword>
<feature type="non-terminal residue" evidence="2">
    <location>
        <position position="372"/>
    </location>
</feature>
<name>A0A316W743_9BASI</name>
<protein>
    <submittedName>
        <fullName evidence="2">Uncharacterized protein</fullName>
    </submittedName>
</protein>
<proteinExistence type="predicted"/>
<reference evidence="2 3" key="1">
    <citation type="journal article" date="2018" name="Mol. Biol. Evol.">
        <title>Broad Genomic Sampling Reveals a Smut Pathogenic Ancestry of the Fungal Clade Ustilaginomycotina.</title>
        <authorList>
            <person name="Kijpornyongpan T."/>
            <person name="Mondo S.J."/>
            <person name="Barry K."/>
            <person name="Sandor L."/>
            <person name="Lee J."/>
            <person name="Lipzen A."/>
            <person name="Pangilinan J."/>
            <person name="LaButti K."/>
            <person name="Hainaut M."/>
            <person name="Henrissat B."/>
            <person name="Grigoriev I.V."/>
            <person name="Spatafora J.W."/>
            <person name="Aime M.C."/>
        </authorList>
    </citation>
    <scope>NUCLEOTIDE SEQUENCE [LARGE SCALE GENOMIC DNA]</scope>
    <source>
        <strain evidence="2 3">MCA 4658</strain>
    </source>
</reference>
<dbReference type="OrthoDB" id="2564822at2759"/>
<dbReference type="GeneID" id="37033489"/>
<gene>
    <name evidence="2" type="ORF">IE81DRAFT_285069</name>
</gene>
<accession>A0A316W743</accession>
<dbReference type="Proteomes" id="UP000245783">
    <property type="component" value="Unassembled WGS sequence"/>
</dbReference>
<evidence type="ECO:0000313" key="2">
    <source>
        <dbReference type="EMBL" id="PWN45766.1"/>
    </source>
</evidence>
<feature type="region of interest" description="Disordered" evidence="1">
    <location>
        <begin position="343"/>
        <end position="372"/>
    </location>
</feature>
<dbReference type="AlphaFoldDB" id="A0A316W743"/>
<dbReference type="PANTHER" id="PTHR34863">
    <property type="entry name" value="EXPRESSED PROTEIN"/>
    <property type="match status" value="1"/>
</dbReference>
<dbReference type="RefSeq" id="XP_025372926.1">
    <property type="nucleotide sequence ID" value="XM_025511619.1"/>
</dbReference>
<dbReference type="PANTHER" id="PTHR34863:SF1">
    <property type="entry name" value="OTU DOMAIN-CONTAINING PROTEIN"/>
    <property type="match status" value="1"/>
</dbReference>
<evidence type="ECO:0000256" key="1">
    <source>
        <dbReference type="SAM" id="MobiDB-lite"/>
    </source>
</evidence>
<organism evidence="2 3">
    <name type="scientific">Ceraceosorus guamensis</name>
    <dbReference type="NCBI Taxonomy" id="1522189"/>
    <lineage>
        <taxon>Eukaryota</taxon>
        <taxon>Fungi</taxon>
        <taxon>Dikarya</taxon>
        <taxon>Basidiomycota</taxon>
        <taxon>Ustilaginomycotina</taxon>
        <taxon>Exobasidiomycetes</taxon>
        <taxon>Ceraceosorales</taxon>
        <taxon>Ceraceosoraceae</taxon>
        <taxon>Ceraceosorus</taxon>
    </lineage>
</organism>
<dbReference type="EMBL" id="KZ819353">
    <property type="protein sequence ID" value="PWN45766.1"/>
    <property type="molecule type" value="Genomic_DNA"/>
</dbReference>
<evidence type="ECO:0000313" key="3">
    <source>
        <dbReference type="Proteomes" id="UP000245783"/>
    </source>
</evidence>